<dbReference type="InterPro" id="IPR029099">
    <property type="entry name" value="Pribosyltran_N"/>
</dbReference>
<accession>A0A6G9YN32</accession>
<dbReference type="InterPro" id="IPR005946">
    <property type="entry name" value="Rib-P_diPkinase"/>
</dbReference>
<dbReference type="Proteomes" id="UP000503540">
    <property type="component" value="Chromosome"/>
</dbReference>
<dbReference type="GO" id="GO:0004749">
    <property type="term" value="F:ribose phosphate diphosphokinase activity"/>
    <property type="evidence" value="ECO:0007669"/>
    <property type="project" value="UniProtKB-EC"/>
</dbReference>
<dbReference type="GO" id="GO:0002189">
    <property type="term" value="C:ribose phosphate diphosphokinase complex"/>
    <property type="evidence" value="ECO:0007669"/>
    <property type="project" value="TreeGrafter"/>
</dbReference>
<dbReference type="GO" id="GO:0006015">
    <property type="term" value="P:5-phosphoribose 1-diphosphate biosynthetic process"/>
    <property type="evidence" value="ECO:0007669"/>
    <property type="project" value="TreeGrafter"/>
</dbReference>
<dbReference type="GO" id="GO:0016301">
    <property type="term" value="F:kinase activity"/>
    <property type="evidence" value="ECO:0007669"/>
    <property type="project" value="UniProtKB-KW"/>
</dbReference>
<dbReference type="RefSeq" id="WP_167476855.1">
    <property type="nucleotide sequence ID" value="NZ_CP046172.1"/>
</dbReference>
<dbReference type="Gene3D" id="3.40.50.2020">
    <property type="match status" value="1"/>
</dbReference>
<proteinExistence type="predicted"/>
<dbReference type="GO" id="GO:0000287">
    <property type="term" value="F:magnesium ion binding"/>
    <property type="evidence" value="ECO:0007669"/>
    <property type="project" value="InterPro"/>
</dbReference>
<protein>
    <recommendedName>
        <fullName evidence="1">ribose-phosphate diphosphokinase</fullName>
        <ecNumber evidence="1">2.7.6.1</ecNumber>
    </recommendedName>
</protein>
<gene>
    <name evidence="8" type="ORF">F5544_33045</name>
</gene>
<dbReference type="PANTHER" id="PTHR10210">
    <property type="entry name" value="RIBOSE-PHOSPHATE DIPHOSPHOKINASE FAMILY MEMBER"/>
    <property type="match status" value="1"/>
</dbReference>
<dbReference type="InterPro" id="IPR029057">
    <property type="entry name" value="PRTase-like"/>
</dbReference>
<dbReference type="EMBL" id="CP046172">
    <property type="protein sequence ID" value="QIS14446.1"/>
    <property type="molecule type" value="Genomic_DNA"/>
</dbReference>
<evidence type="ECO:0000259" key="7">
    <source>
        <dbReference type="Pfam" id="PF13793"/>
    </source>
</evidence>
<dbReference type="PANTHER" id="PTHR10210:SF32">
    <property type="entry name" value="RIBOSE-PHOSPHATE PYROPHOSPHOKINASE 2"/>
    <property type="match status" value="1"/>
</dbReference>
<keyword evidence="2" id="KW-0808">Transferase</keyword>
<keyword evidence="3" id="KW-0545">Nucleotide biosynthesis</keyword>
<name>A0A6G9YN32_9NOCA</name>
<organism evidence="8 9">
    <name type="scientific">Nocardia arthritidis</name>
    <dbReference type="NCBI Taxonomy" id="228602"/>
    <lineage>
        <taxon>Bacteria</taxon>
        <taxon>Bacillati</taxon>
        <taxon>Actinomycetota</taxon>
        <taxon>Actinomycetes</taxon>
        <taxon>Mycobacteriales</taxon>
        <taxon>Nocardiaceae</taxon>
        <taxon>Nocardia</taxon>
    </lineage>
</organism>
<evidence type="ECO:0000313" key="9">
    <source>
        <dbReference type="Proteomes" id="UP000503540"/>
    </source>
</evidence>
<dbReference type="GO" id="GO:0005737">
    <property type="term" value="C:cytoplasm"/>
    <property type="evidence" value="ECO:0007669"/>
    <property type="project" value="TreeGrafter"/>
</dbReference>
<evidence type="ECO:0000256" key="2">
    <source>
        <dbReference type="ARBA" id="ARBA00022679"/>
    </source>
</evidence>
<evidence type="ECO:0000256" key="5">
    <source>
        <dbReference type="ARBA" id="ARBA00022777"/>
    </source>
</evidence>
<evidence type="ECO:0000256" key="1">
    <source>
        <dbReference type="ARBA" id="ARBA00013247"/>
    </source>
</evidence>
<feature type="domain" description="Ribose-phosphate pyrophosphokinase N-terminal" evidence="7">
    <location>
        <begin position="5"/>
        <end position="72"/>
    </location>
</feature>
<dbReference type="GO" id="GO:0006164">
    <property type="term" value="P:purine nucleotide biosynthetic process"/>
    <property type="evidence" value="ECO:0007669"/>
    <property type="project" value="TreeGrafter"/>
</dbReference>
<dbReference type="SUPFAM" id="SSF53271">
    <property type="entry name" value="PRTase-like"/>
    <property type="match status" value="1"/>
</dbReference>
<dbReference type="GO" id="GO:0005524">
    <property type="term" value="F:ATP binding"/>
    <property type="evidence" value="ECO:0007669"/>
    <property type="project" value="UniProtKB-KW"/>
</dbReference>
<dbReference type="SMART" id="SM01400">
    <property type="entry name" value="Pribosyltran_N"/>
    <property type="match status" value="1"/>
</dbReference>
<evidence type="ECO:0000256" key="4">
    <source>
        <dbReference type="ARBA" id="ARBA00022741"/>
    </source>
</evidence>
<keyword evidence="6" id="KW-0067">ATP-binding</keyword>
<evidence type="ECO:0000256" key="6">
    <source>
        <dbReference type="ARBA" id="ARBA00022840"/>
    </source>
</evidence>
<keyword evidence="9" id="KW-1185">Reference proteome</keyword>
<keyword evidence="4" id="KW-0547">Nucleotide-binding</keyword>
<reference evidence="8 9" key="1">
    <citation type="journal article" date="2019" name="ACS Chem. Biol.">
        <title>Identification and Mobilization of a Cryptic Antibiotic Biosynthesis Gene Locus from a Human-Pathogenic Nocardia Isolate.</title>
        <authorList>
            <person name="Herisse M."/>
            <person name="Ishida K."/>
            <person name="Porter J.L."/>
            <person name="Howden B."/>
            <person name="Hertweck C."/>
            <person name="Stinear T.P."/>
            <person name="Pidot S.J."/>
        </authorList>
    </citation>
    <scope>NUCLEOTIDE SEQUENCE [LARGE SCALE GENOMIC DNA]</scope>
    <source>
        <strain evidence="8 9">AUSMDU00012717</strain>
    </source>
</reference>
<dbReference type="EC" id="2.7.6.1" evidence="1"/>
<sequence>MNSLHIVSGSANPGLAAAIADRLEAGPVAGALERFPDGELCPVVEHVGGADVFVIQPTSPPVNDHLVELLLPAAQRSAGRPAAHHRVSRPYRICRAHG</sequence>
<keyword evidence="5" id="KW-0418">Kinase</keyword>
<dbReference type="AlphaFoldDB" id="A0A6G9YN32"/>
<evidence type="ECO:0000313" key="8">
    <source>
        <dbReference type="EMBL" id="QIS14446.1"/>
    </source>
</evidence>
<dbReference type="KEGG" id="nah:F5544_33045"/>
<evidence type="ECO:0000256" key="3">
    <source>
        <dbReference type="ARBA" id="ARBA00022727"/>
    </source>
</evidence>
<dbReference type="Pfam" id="PF13793">
    <property type="entry name" value="Pribosyltran_N"/>
    <property type="match status" value="1"/>
</dbReference>